<dbReference type="CDD" id="cd20071">
    <property type="entry name" value="SET_SMYD"/>
    <property type="match status" value="1"/>
</dbReference>
<dbReference type="Gene3D" id="2.170.270.10">
    <property type="entry name" value="SET domain"/>
    <property type="match status" value="1"/>
</dbReference>
<dbReference type="SUPFAM" id="SSF82199">
    <property type="entry name" value="SET domain"/>
    <property type="match status" value="1"/>
</dbReference>
<dbReference type="Proteomes" id="UP000799778">
    <property type="component" value="Unassembled WGS sequence"/>
</dbReference>
<evidence type="ECO:0000259" key="6">
    <source>
        <dbReference type="PROSITE" id="PS50865"/>
    </source>
</evidence>
<evidence type="ECO:0000256" key="2">
    <source>
        <dbReference type="ARBA" id="ARBA00022771"/>
    </source>
</evidence>
<dbReference type="RefSeq" id="XP_033377789.1">
    <property type="nucleotide sequence ID" value="XM_033529460.1"/>
</dbReference>
<gene>
    <name evidence="7" type="ORF">BU24DRAFT_428355</name>
</gene>
<dbReference type="PROSITE" id="PS50865">
    <property type="entry name" value="ZF_MYND_2"/>
    <property type="match status" value="1"/>
</dbReference>
<dbReference type="Pfam" id="PF01753">
    <property type="entry name" value="zf-MYND"/>
    <property type="match status" value="1"/>
</dbReference>
<evidence type="ECO:0000256" key="3">
    <source>
        <dbReference type="ARBA" id="ARBA00022833"/>
    </source>
</evidence>
<organism evidence="7 8">
    <name type="scientific">Aaosphaeria arxii CBS 175.79</name>
    <dbReference type="NCBI Taxonomy" id="1450172"/>
    <lineage>
        <taxon>Eukaryota</taxon>
        <taxon>Fungi</taxon>
        <taxon>Dikarya</taxon>
        <taxon>Ascomycota</taxon>
        <taxon>Pezizomycotina</taxon>
        <taxon>Dothideomycetes</taxon>
        <taxon>Pleosporomycetidae</taxon>
        <taxon>Pleosporales</taxon>
        <taxon>Pleosporales incertae sedis</taxon>
        <taxon>Aaosphaeria</taxon>
    </lineage>
</organism>
<accession>A0A6A5X962</accession>
<protein>
    <submittedName>
        <fullName evidence="7">SET domain-containing protein</fullName>
    </submittedName>
</protein>
<dbReference type="PANTHER" id="PTHR12197">
    <property type="entry name" value="HISTONE-LYSINE N-METHYLTRANSFERASE SMYD"/>
    <property type="match status" value="1"/>
</dbReference>
<dbReference type="InterPro" id="IPR050869">
    <property type="entry name" value="H3K4_H4K5_MeTrfase"/>
</dbReference>
<dbReference type="GO" id="GO:0005634">
    <property type="term" value="C:nucleus"/>
    <property type="evidence" value="ECO:0007669"/>
    <property type="project" value="TreeGrafter"/>
</dbReference>
<reference evidence="7" key="1">
    <citation type="journal article" date="2020" name="Stud. Mycol.">
        <title>101 Dothideomycetes genomes: a test case for predicting lifestyles and emergence of pathogens.</title>
        <authorList>
            <person name="Haridas S."/>
            <person name="Albert R."/>
            <person name="Binder M."/>
            <person name="Bloem J."/>
            <person name="Labutti K."/>
            <person name="Salamov A."/>
            <person name="Andreopoulos B."/>
            <person name="Baker S."/>
            <person name="Barry K."/>
            <person name="Bills G."/>
            <person name="Bluhm B."/>
            <person name="Cannon C."/>
            <person name="Castanera R."/>
            <person name="Culley D."/>
            <person name="Daum C."/>
            <person name="Ezra D."/>
            <person name="Gonzalez J."/>
            <person name="Henrissat B."/>
            <person name="Kuo A."/>
            <person name="Liang C."/>
            <person name="Lipzen A."/>
            <person name="Lutzoni F."/>
            <person name="Magnuson J."/>
            <person name="Mondo S."/>
            <person name="Nolan M."/>
            <person name="Ohm R."/>
            <person name="Pangilinan J."/>
            <person name="Park H.-J."/>
            <person name="Ramirez L."/>
            <person name="Alfaro M."/>
            <person name="Sun H."/>
            <person name="Tritt A."/>
            <person name="Yoshinaga Y."/>
            <person name="Zwiers L.-H."/>
            <person name="Turgeon B."/>
            <person name="Goodwin S."/>
            <person name="Spatafora J."/>
            <person name="Crous P."/>
            <person name="Grigoriev I."/>
        </authorList>
    </citation>
    <scope>NUCLEOTIDE SEQUENCE</scope>
    <source>
        <strain evidence="7">CBS 175.79</strain>
    </source>
</reference>
<dbReference type="Gene3D" id="6.10.140.2220">
    <property type="match status" value="1"/>
</dbReference>
<name>A0A6A5X962_9PLEO</name>
<evidence type="ECO:0000313" key="8">
    <source>
        <dbReference type="Proteomes" id="UP000799778"/>
    </source>
</evidence>
<dbReference type="InterPro" id="IPR002893">
    <property type="entry name" value="Znf_MYND"/>
</dbReference>
<evidence type="ECO:0000259" key="5">
    <source>
        <dbReference type="PROSITE" id="PS50280"/>
    </source>
</evidence>
<evidence type="ECO:0000256" key="1">
    <source>
        <dbReference type="ARBA" id="ARBA00022723"/>
    </source>
</evidence>
<dbReference type="PROSITE" id="PS50280">
    <property type="entry name" value="SET"/>
    <property type="match status" value="1"/>
</dbReference>
<dbReference type="InterPro" id="IPR046341">
    <property type="entry name" value="SET_dom_sf"/>
</dbReference>
<keyword evidence="3" id="KW-0862">Zinc</keyword>
<keyword evidence="8" id="KW-1185">Reference proteome</keyword>
<dbReference type="AlphaFoldDB" id="A0A6A5X962"/>
<feature type="domain" description="SET" evidence="5">
    <location>
        <begin position="27"/>
        <end position="274"/>
    </location>
</feature>
<sequence length="515" mass="57354">MSSIADSALHEDETLCTQILETITAASPLQILPSKISGAGIGLFVTKDVDDGEEIFGSKPLVNCVDNELQRSVCDNCCAYQLSTVHPSGRFRTAEDAELEMKACSRCKVCYYCSRACQRKAWKTHHKHECELLSETPTMHPLTRALYRILLSIKHNILSGDQRAAMQRLTSNMPELLSSDNAKLIVGASEAARSRTKTDLSFAEVVRLYCIVLTNSVSIFQPEGRMLGSSLDVVASLMNHSCDPNAFVVFEGNSLRVRSLRKLRGGEEITQCYADVNMDVLIRGRKLKDSYNFDCHCERCEKELKAHEERTPGMIPQMEQTQHDLIDRSNEAIRLINIDTLSTDAHNLASRIFPNGKWPEDLQPWPTLHISQSRVSKAQGSLVPALKYGVKGYLFQERRIGPSWIHDLLEFLQVISRMLVAPKGDIPFGKDGFPSEVQLWTILHGHLRELALGATRTFGERTAYSQAIGAWYSGSIAEEEGPKPGTTAFANRFKRAQGVLLAWAGVDESRGIVLT</sequence>
<dbReference type="InterPro" id="IPR001214">
    <property type="entry name" value="SET_dom"/>
</dbReference>
<proteinExistence type="predicted"/>
<dbReference type="Gene3D" id="1.10.220.160">
    <property type="match status" value="1"/>
</dbReference>
<dbReference type="OrthoDB" id="5945798at2759"/>
<dbReference type="GO" id="GO:0008270">
    <property type="term" value="F:zinc ion binding"/>
    <property type="evidence" value="ECO:0007669"/>
    <property type="project" value="UniProtKB-KW"/>
</dbReference>
<keyword evidence="1" id="KW-0479">Metal-binding</keyword>
<evidence type="ECO:0000313" key="7">
    <source>
        <dbReference type="EMBL" id="KAF2009450.1"/>
    </source>
</evidence>
<keyword evidence="2 4" id="KW-0863">Zinc-finger</keyword>
<dbReference type="Pfam" id="PF00856">
    <property type="entry name" value="SET"/>
    <property type="match status" value="1"/>
</dbReference>
<dbReference type="PANTHER" id="PTHR12197:SF251">
    <property type="entry name" value="EG:BACR7C10.4 PROTEIN"/>
    <property type="match status" value="1"/>
</dbReference>
<evidence type="ECO:0000256" key="4">
    <source>
        <dbReference type="PROSITE-ProRule" id="PRU00134"/>
    </source>
</evidence>
<feature type="domain" description="MYND-type" evidence="6">
    <location>
        <begin position="74"/>
        <end position="130"/>
    </location>
</feature>
<dbReference type="EMBL" id="ML978078">
    <property type="protein sequence ID" value="KAF2009450.1"/>
    <property type="molecule type" value="Genomic_DNA"/>
</dbReference>
<dbReference type="GeneID" id="54286857"/>